<keyword evidence="3" id="KW-0732">Signal</keyword>
<dbReference type="RefSeq" id="WP_170273259.1">
    <property type="nucleotide sequence ID" value="NZ_JABEMC010000001.1"/>
</dbReference>
<keyword evidence="2" id="KW-0472">Membrane</keyword>
<accession>A0A849APH8</accession>
<feature type="region of interest" description="Disordered" evidence="1">
    <location>
        <begin position="172"/>
        <end position="238"/>
    </location>
</feature>
<evidence type="ECO:0000256" key="3">
    <source>
        <dbReference type="SAM" id="SignalP"/>
    </source>
</evidence>
<sequence>MLETSALQHAPARRVARALLAALAALALTLGVLPATATTASAAAPIDVSVDGEHWAPQLPRQLFDSVDRLSPGDRVDDTVWLRNATDVPIAVRVQMRWIGPADTAAIDDVLAVGMNGSSATVRQLRAEPLTVDLGELAPQATARLDTEAVLPFSAPNATQSRYLDLDLVLQLSGEDDPDPPPTSEPSPDPNPDPSADPSDEPGPDPSASTTSPGPESDSEDGDRSPPRDDEADRWAPLPRTGAETLLLLAAGLVTIGAGITALLVARRRRHDAEEDATQR</sequence>
<evidence type="ECO:0000256" key="2">
    <source>
        <dbReference type="SAM" id="Phobius"/>
    </source>
</evidence>
<name>A0A849APH8_9MICO</name>
<evidence type="ECO:0000256" key="1">
    <source>
        <dbReference type="SAM" id="MobiDB-lite"/>
    </source>
</evidence>
<reference evidence="4 5" key="1">
    <citation type="submission" date="2020-05" db="EMBL/GenBank/DDBJ databases">
        <title>MicrobeNet Type strains.</title>
        <authorList>
            <person name="Nicholson A.C."/>
        </authorList>
    </citation>
    <scope>NUCLEOTIDE SEQUENCE [LARGE SCALE GENOMIC DNA]</scope>
    <source>
        <strain evidence="4 5">CCUG 46604</strain>
    </source>
</reference>
<protein>
    <submittedName>
        <fullName evidence="4">LPXTG cell wall anchor domain-containing protein</fullName>
    </submittedName>
</protein>
<organism evidence="4 5">
    <name type="scientific">Brevibacterium luteolum</name>
    <dbReference type="NCBI Taxonomy" id="199591"/>
    <lineage>
        <taxon>Bacteria</taxon>
        <taxon>Bacillati</taxon>
        <taxon>Actinomycetota</taxon>
        <taxon>Actinomycetes</taxon>
        <taxon>Micrococcales</taxon>
        <taxon>Brevibacteriaceae</taxon>
        <taxon>Brevibacterium</taxon>
    </lineage>
</organism>
<feature type="chain" id="PRO_5038403893" evidence="3">
    <location>
        <begin position="38"/>
        <end position="280"/>
    </location>
</feature>
<proteinExistence type="predicted"/>
<keyword evidence="2" id="KW-0812">Transmembrane</keyword>
<gene>
    <name evidence="4" type="ORF">HLA91_01640</name>
</gene>
<comment type="caution">
    <text evidence="4">The sequence shown here is derived from an EMBL/GenBank/DDBJ whole genome shotgun (WGS) entry which is preliminary data.</text>
</comment>
<evidence type="ECO:0000313" key="4">
    <source>
        <dbReference type="EMBL" id="NNG78081.1"/>
    </source>
</evidence>
<feature type="compositionally biased region" description="Pro residues" evidence="1">
    <location>
        <begin position="180"/>
        <end position="195"/>
    </location>
</feature>
<feature type="compositionally biased region" description="Basic and acidic residues" evidence="1">
    <location>
        <begin position="222"/>
        <end position="234"/>
    </location>
</feature>
<keyword evidence="2" id="KW-1133">Transmembrane helix</keyword>
<evidence type="ECO:0000313" key="5">
    <source>
        <dbReference type="Proteomes" id="UP000549517"/>
    </source>
</evidence>
<dbReference type="NCBIfam" id="TIGR01167">
    <property type="entry name" value="LPXTG_anchor"/>
    <property type="match status" value="1"/>
</dbReference>
<dbReference type="Proteomes" id="UP000549517">
    <property type="component" value="Unassembled WGS sequence"/>
</dbReference>
<feature type="transmembrane region" description="Helical" evidence="2">
    <location>
        <begin position="246"/>
        <end position="266"/>
    </location>
</feature>
<dbReference type="EMBL" id="JABEMC010000001">
    <property type="protein sequence ID" value="NNG78081.1"/>
    <property type="molecule type" value="Genomic_DNA"/>
</dbReference>
<feature type="signal peptide" evidence="3">
    <location>
        <begin position="1"/>
        <end position="37"/>
    </location>
</feature>
<dbReference type="AlphaFoldDB" id="A0A849APH8"/>